<name>A0A969W802_9GAMM</name>
<comment type="caution">
    <text evidence="1">The sequence shown here is derived from an EMBL/GenBank/DDBJ whole genome shotgun (WGS) entry which is preliminary data.</text>
</comment>
<evidence type="ECO:0000313" key="1">
    <source>
        <dbReference type="EMBL" id="NKF21169.1"/>
    </source>
</evidence>
<dbReference type="AlphaFoldDB" id="A0A969W802"/>
<dbReference type="Proteomes" id="UP000653472">
    <property type="component" value="Unassembled WGS sequence"/>
</dbReference>
<keyword evidence="2" id="KW-1185">Reference proteome</keyword>
<evidence type="ECO:0000313" key="2">
    <source>
        <dbReference type="Proteomes" id="UP000653472"/>
    </source>
</evidence>
<accession>A0A969W802</accession>
<gene>
    <name evidence="1" type="ORF">G7Y82_02490</name>
</gene>
<proteinExistence type="predicted"/>
<organism evidence="1 2">
    <name type="scientific">Solimonas marina</name>
    <dbReference type="NCBI Taxonomy" id="2714601"/>
    <lineage>
        <taxon>Bacteria</taxon>
        <taxon>Pseudomonadati</taxon>
        <taxon>Pseudomonadota</taxon>
        <taxon>Gammaproteobacteria</taxon>
        <taxon>Nevskiales</taxon>
        <taxon>Nevskiaceae</taxon>
        <taxon>Solimonas</taxon>
    </lineage>
</organism>
<dbReference type="EMBL" id="JAAVXB010000001">
    <property type="protein sequence ID" value="NKF21169.1"/>
    <property type="molecule type" value="Genomic_DNA"/>
</dbReference>
<protein>
    <submittedName>
        <fullName evidence="1">Uncharacterized protein</fullName>
    </submittedName>
</protein>
<reference evidence="1" key="1">
    <citation type="submission" date="2020-03" db="EMBL/GenBank/DDBJ databases">
        <title>Solimonas marina sp. nov., isolated from deep seawater of the Pacific Ocean.</title>
        <authorList>
            <person name="Liu X."/>
            <person name="Lai Q."/>
            <person name="Sun F."/>
            <person name="Gai Y."/>
            <person name="Li G."/>
            <person name="Shao Z."/>
        </authorList>
    </citation>
    <scope>NUCLEOTIDE SEQUENCE</scope>
    <source>
        <strain evidence="1">C16B3</strain>
    </source>
</reference>
<sequence length="732" mass="73579">MLTVLLVGLAITVTTLGVMWEIRGTQDKTLAVHTATLVQSRAWSGVELLRDYLATLDTTTLDSLPSALTVGGESGVAISGLSVSGSGTTYTVTANITGSGADSTSTVRAVYSVTPASTGSSTASCASTTPAAAMVFNGDLTYSGGSLVVTDSADDFTNVAVAGDITVGSGASAKISGCASGDISLSGGGIETGATLKAGGTITVNSMSAPSSATMWAKNIVYGNTGSGTFTAMEAGAYTADVYSGSAKIGTTNVGGSIIASTAGSDIPWTTGTIVPQASDSIVITLDDGSGSFLLPMSDVSIDSSTGAVSGASAAELLSGSGSLPDNLSFVATGIDGGNISLYVQTITTLWGHTLTIQGYGGTYTNLLSNGNLKIVTGTISNLVGGGYLWATSAGASGSSTWNFPTVTSGKIAGTIYYSSAQTALATGTAVSGMNVSRSQTGTSPGLPGIPYCDTRVDSVDAASLESSANYVFYFDSTTSHPMLRIQNVKTADGTAVDAGPYDLTTADVRTIDGKDFMQCNWYDSYCLRSATPSSGWTLTGVYKFPPGVAWFDGPVTVNGVNSGTQANLYDSLIATGDVDLTSSGHVPLYAPNYATASEICGGDFYPSDLCDMSGTEPAFVTWTASDGTTYTGLPIGNVAILTDGALSSSGWEIHGNVIIGGTVDTGGATTTIYGTVTVGANGTSTTTVSQGGIKVVTDGLSSSQTQLPSSDCTTSSTPTAGSATTVWTRYL</sequence>
<dbReference type="RefSeq" id="WP_168146404.1">
    <property type="nucleotide sequence ID" value="NZ_JAAVXB010000001.1"/>
</dbReference>